<comment type="caution">
    <text evidence="2">The sequence shown here is derived from an EMBL/GenBank/DDBJ whole genome shotgun (WGS) entry which is preliminary data.</text>
</comment>
<reference evidence="2 3" key="1">
    <citation type="submission" date="2015-12" db="EMBL/GenBank/DDBJ databases">
        <title>Draft genome sequence of Moniliophthora roreri, the causal agent of frosty pod rot of cacao.</title>
        <authorList>
            <person name="Aime M.C."/>
            <person name="Diaz-Valderrama J.R."/>
            <person name="Kijpornyongpan T."/>
            <person name="Phillips-Mora W."/>
        </authorList>
    </citation>
    <scope>NUCLEOTIDE SEQUENCE [LARGE SCALE GENOMIC DNA]</scope>
    <source>
        <strain evidence="2 3">MCA 2952</strain>
    </source>
</reference>
<evidence type="ECO:0000313" key="2">
    <source>
        <dbReference type="EMBL" id="KTB38331.1"/>
    </source>
</evidence>
<dbReference type="Proteomes" id="UP000054988">
    <property type="component" value="Unassembled WGS sequence"/>
</dbReference>
<name>A0A0W0FPM7_MONRR</name>
<proteinExistence type="predicted"/>
<organism evidence="2 3">
    <name type="scientific">Moniliophthora roreri</name>
    <name type="common">Frosty pod rot fungus</name>
    <name type="synonym">Monilia roreri</name>
    <dbReference type="NCBI Taxonomy" id="221103"/>
    <lineage>
        <taxon>Eukaryota</taxon>
        <taxon>Fungi</taxon>
        <taxon>Dikarya</taxon>
        <taxon>Basidiomycota</taxon>
        <taxon>Agaricomycotina</taxon>
        <taxon>Agaricomycetes</taxon>
        <taxon>Agaricomycetidae</taxon>
        <taxon>Agaricales</taxon>
        <taxon>Marasmiineae</taxon>
        <taxon>Marasmiaceae</taxon>
        <taxon>Moniliophthora</taxon>
    </lineage>
</organism>
<feature type="region of interest" description="Disordered" evidence="1">
    <location>
        <begin position="1"/>
        <end position="62"/>
    </location>
</feature>
<dbReference type="AlphaFoldDB" id="A0A0W0FPM7"/>
<protein>
    <submittedName>
        <fullName evidence="2">Uncharacterized protein</fullName>
    </submittedName>
</protein>
<dbReference type="EMBL" id="LATX01001769">
    <property type="protein sequence ID" value="KTB38331.1"/>
    <property type="molecule type" value="Genomic_DNA"/>
</dbReference>
<feature type="compositionally biased region" description="Basic residues" evidence="1">
    <location>
        <begin position="36"/>
        <end position="45"/>
    </location>
</feature>
<sequence length="246" mass="25747">MHKATHADAAIAPQSGSAVKSTLATLERNAREKGRYWKKNKKKEKGGKGKENAYAAEDSGGGEVSNVVLADLDLAPNNASFHYDMSIMNSPSTYSHSTASDETYLAMSIDDNGIDTLSVPSASAFATDPVKPPPSPVSTPPASTPPASTPPASKSEQPSTPTPFLSPPLSAQHSKAMPKSCPSPSALPLCIHYTAAKKATASLGGDTQPETTYAAVLSFSDNPQMLAQTLNGPGCKYWVEAIKEEL</sequence>
<feature type="compositionally biased region" description="Pro residues" evidence="1">
    <location>
        <begin position="130"/>
        <end position="149"/>
    </location>
</feature>
<evidence type="ECO:0000313" key="3">
    <source>
        <dbReference type="Proteomes" id="UP000054988"/>
    </source>
</evidence>
<accession>A0A0W0FPM7</accession>
<feature type="compositionally biased region" description="Polar residues" evidence="1">
    <location>
        <begin position="14"/>
        <end position="24"/>
    </location>
</feature>
<feature type="region of interest" description="Disordered" evidence="1">
    <location>
        <begin position="124"/>
        <end position="180"/>
    </location>
</feature>
<feature type="compositionally biased region" description="Low complexity" evidence="1">
    <location>
        <begin position="150"/>
        <end position="159"/>
    </location>
</feature>
<evidence type="ECO:0000256" key="1">
    <source>
        <dbReference type="SAM" id="MobiDB-lite"/>
    </source>
</evidence>
<gene>
    <name evidence="2" type="ORF">WG66_9087</name>
</gene>